<dbReference type="AlphaFoldDB" id="A0A1F6LYZ1"/>
<accession>A0A1F6LYZ1</accession>
<evidence type="ECO:0000313" key="3">
    <source>
        <dbReference type="Proteomes" id="UP000176282"/>
    </source>
</evidence>
<dbReference type="STRING" id="1798680.A3J66_00750"/>
<dbReference type="Proteomes" id="UP000176282">
    <property type="component" value="Unassembled WGS sequence"/>
</dbReference>
<organism evidence="2 3">
    <name type="scientific">Candidatus Magasanikbacteria bacterium RIFCSPHIGHO2_02_FULL_47_14</name>
    <dbReference type="NCBI Taxonomy" id="1798680"/>
    <lineage>
        <taxon>Bacteria</taxon>
        <taxon>Candidatus Magasanikiibacteriota</taxon>
    </lineage>
</organism>
<name>A0A1F6LYZ1_9BACT</name>
<sequence>MDPKSKDSFDSNYLQTGRAPLPGEFLREENQPQQPETLRPVEQQAAQASRQEQETVRERQEQKISSTQPEGFLDETIEGLKRKLRKPKAQKPTQIPQVRDELTQQVETILEEGLKDAFKELTPLQREKFKIEGEKIAWEIRNLIRSTKVKVKGIFSLIVEWLKLLPGVNRFFLVQEAKIKTDKIIALAHQQQKMYTKH</sequence>
<evidence type="ECO:0000313" key="2">
    <source>
        <dbReference type="EMBL" id="OGH64611.1"/>
    </source>
</evidence>
<comment type="caution">
    <text evidence="2">The sequence shown here is derived from an EMBL/GenBank/DDBJ whole genome shotgun (WGS) entry which is preliminary data.</text>
</comment>
<feature type="region of interest" description="Disordered" evidence="1">
    <location>
        <begin position="1"/>
        <end position="72"/>
    </location>
</feature>
<evidence type="ECO:0000256" key="1">
    <source>
        <dbReference type="SAM" id="MobiDB-lite"/>
    </source>
</evidence>
<dbReference type="EMBL" id="MFQB01000055">
    <property type="protein sequence ID" value="OGH64611.1"/>
    <property type="molecule type" value="Genomic_DNA"/>
</dbReference>
<reference evidence="2 3" key="1">
    <citation type="journal article" date="2016" name="Nat. Commun.">
        <title>Thousands of microbial genomes shed light on interconnected biogeochemical processes in an aquifer system.</title>
        <authorList>
            <person name="Anantharaman K."/>
            <person name="Brown C.T."/>
            <person name="Hug L.A."/>
            <person name="Sharon I."/>
            <person name="Castelle C.J."/>
            <person name="Probst A.J."/>
            <person name="Thomas B.C."/>
            <person name="Singh A."/>
            <person name="Wilkins M.J."/>
            <person name="Karaoz U."/>
            <person name="Brodie E.L."/>
            <person name="Williams K.H."/>
            <person name="Hubbard S.S."/>
            <person name="Banfield J.F."/>
        </authorList>
    </citation>
    <scope>NUCLEOTIDE SEQUENCE [LARGE SCALE GENOMIC DNA]</scope>
</reference>
<gene>
    <name evidence="2" type="ORF">A3J66_00750</name>
</gene>
<proteinExistence type="predicted"/>
<protein>
    <submittedName>
        <fullName evidence="2">Uncharacterized protein</fullName>
    </submittedName>
</protein>
<feature type="compositionally biased region" description="Basic and acidic residues" evidence="1">
    <location>
        <begin position="51"/>
        <end position="62"/>
    </location>
</feature>